<comment type="caution">
    <text evidence="1">The sequence shown here is derived from an EMBL/GenBank/DDBJ whole genome shotgun (WGS) entry which is preliminary data.</text>
</comment>
<organism evidence="1 2">
    <name type="scientific">Linum tenue</name>
    <dbReference type="NCBI Taxonomy" id="586396"/>
    <lineage>
        <taxon>Eukaryota</taxon>
        <taxon>Viridiplantae</taxon>
        <taxon>Streptophyta</taxon>
        <taxon>Embryophyta</taxon>
        <taxon>Tracheophyta</taxon>
        <taxon>Spermatophyta</taxon>
        <taxon>Magnoliopsida</taxon>
        <taxon>eudicotyledons</taxon>
        <taxon>Gunneridae</taxon>
        <taxon>Pentapetalae</taxon>
        <taxon>rosids</taxon>
        <taxon>fabids</taxon>
        <taxon>Malpighiales</taxon>
        <taxon>Linaceae</taxon>
        <taxon>Linum</taxon>
    </lineage>
</organism>
<protein>
    <submittedName>
        <fullName evidence="1">Uncharacterized protein</fullName>
    </submittedName>
</protein>
<gene>
    <name evidence="1" type="ORF">LITE_LOCUS6333</name>
</gene>
<sequence>MLIKEVCTKASYSTPSFRTCPWISSSSWAFLSFAQDFKTKANIWLFGFKPATIIDHTDVKFHGQSKGFTQRESPDYMVPDYLIRVFDSLEEGQWDDKITYRLKRLRYDTSIDHYIPVLTVQKIYKGPQSCHNQPALERVFETISTMSANHFDYSSAVYREECRVQFS</sequence>
<keyword evidence="2" id="KW-1185">Reference proteome</keyword>
<dbReference type="EMBL" id="CAMGYJ010000003">
    <property type="protein sequence ID" value="CAI0389604.1"/>
    <property type="molecule type" value="Genomic_DNA"/>
</dbReference>
<dbReference type="Proteomes" id="UP001154282">
    <property type="component" value="Unassembled WGS sequence"/>
</dbReference>
<proteinExistence type="predicted"/>
<dbReference type="AlphaFoldDB" id="A0AAV0HZ06"/>
<evidence type="ECO:0000313" key="1">
    <source>
        <dbReference type="EMBL" id="CAI0389604.1"/>
    </source>
</evidence>
<evidence type="ECO:0000313" key="2">
    <source>
        <dbReference type="Proteomes" id="UP001154282"/>
    </source>
</evidence>
<reference evidence="1" key="1">
    <citation type="submission" date="2022-08" db="EMBL/GenBank/DDBJ databases">
        <authorList>
            <person name="Gutierrez-Valencia J."/>
        </authorList>
    </citation>
    <scope>NUCLEOTIDE SEQUENCE</scope>
</reference>
<name>A0AAV0HZ06_9ROSI</name>
<accession>A0AAV0HZ06</accession>